<gene>
    <name evidence="3" type="ORF">HannXRQ_Chr01g0011301</name>
    <name evidence="2" type="ORF">HanXRQr2_Chr12g0553711</name>
</gene>
<reference evidence="2 4" key="1">
    <citation type="journal article" date="2017" name="Nature">
        <title>The sunflower genome provides insights into oil metabolism, flowering and Asterid evolution.</title>
        <authorList>
            <person name="Badouin H."/>
            <person name="Gouzy J."/>
            <person name="Grassa C.J."/>
            <person name="Murat F."/>
            <person name="Staton S.E."/>
            <person name="Cottret L."/>
            <person name="Lelandais-Briere C."/>
            <person name="Owens G.L."/>
            <person name="Carrere S."/>
            <person name="Mayjonade B."/>
            <person name="Legrand L."/>
            <person name="Gill N."/>
            <person name="Kane N.C."/>
            <person name="Bowers J.E."/>
            <person name="Hubner S."/>
            <person name="Bellec A."/>
            <person name="Berard A."/>
            <person name="Berges H."/>
            <person name="Blanchet N."/>
            <person name="Boniface M.C."/>
            <person name="Brunel D."/>
            <person name="Catrice O."/>
            <person name="Chaidir N."/>
            <person name="Claudel C."/>
            <person name="Donnadieu C."/>
            <person name="Faraut T."/>
            <person name="Fievet G."/>
            <person name="Helmstetter N."/>
            <person name="King M."/>
            <person name="Knapp S.J."/>
            <person name="Lai Z."/>
            <person name="Le Paslier M.C."/>
            <person name="Lippi Y."/>
            <person name="Lorenzon L."/>
            <person name="Mandel J.R."/>
            <person name="Marage G."/>
            <person name="Marchand G."/>
            <person name="Marquand E."/>
            <person name="Bret-Mestries E."/>
            <person name="Morien E."/>
            <person name="Nambeesan S."/>
            <person name="Nguyen T."/>
            <person name="Pegot-Espagnet P."/>
            <person name="Pouilly N."/>
            <person name="Raftis F."/>
            <person name="Sallet E."/>
            <person name="Schiex T."/>
            <person name="Thomas J."/>
            <person name="Vandecasteele C."/>
            <person name="Vares D."/>
            <person name="Vear F."/>
            <person name="Vautrin S."/>
            <person name="Crespi M."/>
            <person name="Mangin B."/>
            <person name="Burke J.M."/>
            <person name="Salse J."/>
            <person name="Munos S."/>
            <person name="Vincourt P."/>
            <person name="Rieseberg L.H."/>
            <person name="Langlade N.B."/>
        </authorList>
    </citation>
    <scope>NUCLEOTIDE SEQUENCE [LARGE SCALE GENOMIC DNA]</scope>
    <source>
        <strain evidence="4">cv. SF193</strain>
        <tissue evidence="2">Leaves</tissue>
    </source>
</reference>
<dbReference type="AlphaFoldDB" id="A0A251VMI6"/>
<evidence type="ECO:0000313" key="3">
    <source>
        <dbReference type="EMBL" id="OTG36778.1"/>
    </source>
</evidence>
<organism evidence="3 4">
    <name type="scientific">Helianthus annuus</name>
    <name type="common">Common sunflower</name>
    <dbReference type="NCBI Taxonomy" id="4232"/>
    <lineage>
        <taxon>Eukaryota</taxon>
        <taxon>Viridiplantae</taxon>
        <taxon>Streptophyta</taxon>
        <taxon>Embryophyta</taxon>
        <taxon>Tracheophyta</taxon>
        <taxon>Spermatophyta</taxon>
        <taxon>Magnoliopsida</taxon>
        <taxon>eudicotyledons</taxon>
        <taxon>Gunneridae</taxon>
        <taxon>Pentapetalae</taxon>
        <taxon>asterids</taxon>
        <taxon>campanulids</taxon>
        <taxon>Asterales</taxon>
        <taxon>Asteraceae</taxon>
        <taxon>Asteroideae</taxon>
        <taxon>Heliantheae alliance</taxon>
        <taxon>Heliantheae</taxon>
        <taxon>Helianthus</taxon>
    </lineage>
</organism>
<proteinExistence type="predicted"/>
<dbReference type="Proteomes" id="UP000215914">
    <property type="component" value="Chromosome 1"/>
</dbReference>
<dbReference type="EMBL" id="CM007890">
    <property type="protein sequence ID" value="OTG36778.1"/>
    <property type="molecule type" value="Genomic_DNA"/>
</dbReference>
<dbReference type="InParanoid" id="A0A251VMI6"/>
<dbReference type="Gramene" id="mRNA:HanXRQr2_Chr12g0553711">
    <property type="protein sequence ID" value="mRNA:HanXRQr2_Chr12g0553711"/>
    <property type="gene ID" value="HanXRQr2_Chr12g0553711"/>
</dbReference>
<evidence type="ECO:0000256" key="1">
    <source>
        <dbReference type="SAM" id="SignalP"/>
    </source>
</evidence>
<feature type="signal peptide" evidence="1">
    <location>
        <begin position="1"/>
        <end position="24"/>
    </location>
</feature>
<sequence>MRPGGLGQLVIIVWNMDLLSGSAGVVMDRDSWVIYKRYIDFECYHETITKRINTCFRYTTFEN</sequence>
<evidence type="ECO:0000313" key="2">
    <source>
        <dbReference type="EMBL" id="KAF5778958.1"/>
    </source>
</evidence>
<keyword evidence="1" id="KW-0732">Signal</keyword>
<protein>
    <submittedName>
        <fullName evidence="3">Putative phox domain-containing protein</fullName>
    </submittedName>
</protein>
<reference evidence="2" key="3">
    <citation type="submission" date="2020-06" db="EMBL/GenBank/DDBJ databases">
        <title>Helianthus annuus Genome sequencing and assembly Release 2.</title>
        <authorList>
            <person name="Gouzy J."/>
            <person name="Langlade N."/>
            <person name="Munos S."/>
        </authorList>
    </citation>
    <scope>NUCLEOTIDE SEQUENCE</scope>
    <source>
        <tissue evidence="2">Leaves</tissue>
    </source>
</reference>
<dbReference type="EMBL" id="MNCJ02000327">
    <property type="protein sequence ID" value="KAF5778958.1"/>
    <property type="molecule type" value="Genomic_DNA"/>
</dbReference>
<keyword evidence="4" id="KW-1185">Reference proteome</keyword>
<feature type="chain" id="PRO_5012060964" evidence="1">
    <location>
        <begin position="25"/>
        <end position="63"/>
    </location>
</feature>
<evidence type="ECO:0000313" key="4">
    <source>
        <dbReference type="Proteomes" id="UP000215914"/>
    </source>
</evidence>
<reference evidence="3" key="2">
    <citation type="submission" date="2017-02" db="EMBL/GenBank/DDBJ databases">
        <title>Sunflower complete genome.</title>
        <authorList>
            <person name="Langlade N."/>
            <person name="Munos S."/>
        </authorList>
    </citation>
    <scope>NUCLEOTIDE SEQUENCE [LARGE SCALE GENOMIC DNA]</scope>
    <source>
        <tissue evidence="3">Leaves</tissue>
    </source>
</reference>
<name>A0A251VMI6_HELAN</name>
<accession>A0A251VMI6</accession>